<keyword evidence="9 10" id="KW-0472">Membrane</keyword>
<keyword evidence="4 10" id="KW-0812">Transmembrane</keyword>
<dbReference type="Pfam" id="PF00153">
    <property type="entry name" value="Mito_carr"/>
    <property type="match status" value="3"/>
</dbReference>
<keyword evidence="3" id="KW-0813">Transport</keyword>
<comment type="similarity">
    <text evidence="2">Belongs to the mitochondrial carrier (TC 2.A.29) family.</text>
</comment>
<evidence type="ECO:0000256" key="13">
    <source>
        <dbReference type="SAM" id="SignalP"/>
    </source>
</evidence>
<feature type="repeat" description="Solcar" evidence="10">
    <location>
        <begin position="637"/>
        <end position="723"/>
    </location>
</feature>
<gene>
    <name evidence="14" type="ORF">PCOR1329_LOCUS35424</name>
</gene>
<dbReference type="Proteomes" id="UP001189429">
    <property type="component" value="Unassembled WGS sequence"/>
</dbReference>
<dbReference type="InterPro" id="IPR023395">
    <property type="entry name" value="MCP_dom_sf"/>
</dbReference>
<feature type="region of interest" description="Disordered" evidence="12">
    <location>
        <begin position="774"/>
        <end position="839"/>
    </location>
</feature>
<name>A0ABN9T5F6_9DINO</name>
<feature type="chain" id="PRO_5045273903" description="Mitochondrial carrier protein" evidence="13">
    <location>
        <begin position="18"/>
        <end position="839"/>
    </location>
</feature>
<keyword evidence="6" id="KW-0999">Mitochondrion inner membrane</keyword>
<keyword evidence="11" id="KW-0175">Coiled coil</keyword>
<sequence>MRVVALVLSLSGASGTAQWTAINESKEIQSDKQRSDATLSKLDALLNSSKETSAFLHGNGTVLKIMNEELDKLSGDNALADLQEQKQLVEKDKKDRQEAETALTRAIAKARSASAAEKQAEKALEAVEKDVAAKRADVQTAEAALQKANDYLVRLLSNPEKVGSPNVLAAHSEVDDKATKLKAAKDALGHAEGSRIAKATAHDKAEEMVRKRRVQQQKAQQAVNEAGYVLRGAADTLEKERIASAPKRLELQRLRESIEAQERVVESLESRNASLNLSVSATQHDYTELQEAIKHASSCKIALLDADDKVHDKERTYNLTFDAWQASPTSEGLRAAAWDDLVALVSAKYDRYLSTKGCAPSGLDIPPASPPAHCEPETPGTCSVLWCDRTRGAYCDLQTHRCRCPGGYCARGGGCQSRGPPTVASLDRERGAQGGAQEPPSGGWTFPVTLVAALLAALLAAAAAAAVAQKRRAGGRAWEDCAAAPYVYVPAGSVATPFVTDESRAVAFATQAVMQLAGPESSGMVEFASGPGAAPHSARGAMDSHERGEIPELLRAGCIGAAAACVVGTPLDVARHSAQAAVSKKSKQPAALGAALRAAAEPGAVRGLWRGLAPALAHAALAPGAFLLSYELLKGDKTPFEAALQARAVQVVALQPLEFLRTCRQGGALLEPGATEHLRRSAWQVAVQDGGPKTLWRGLGPTLARDVLFTGTFLAAYIGFERARRGVGDDRDAAPVPAMELAAFGSAAAVAAAVVTQPFDVAKTRMQTHKLVQSNDEGYLGGAQEGARRRGKASRDGNPPLGGLPLSGPLHAKVPPGCSWARCSSSRSTSRTTRPGPSG</sequence>
<feature type="compositionally biased region" description="Low complexity" evidence="12">
    <location>
        <begin position="824"/>
        <end position="839"/>
    </location>
</feature>
<dbReference type="PROSITE" id="PS50920">
    <property type="entry name" value="SOLCAR"/>
    <property type="match status" value="2"/>
</dbReference>
<evidence type="ECO:0000256" key="6">
    <source>
        <dbReference type="ARBA" id="ARBA00022792"/>
    </source>
</evidence>
<evidence type="ECO:0000256" key="3">
    <source>
        <dbReference type="ARBA" id="ARBA00022448"/>
    </source>
</evidence>
<dbReference type="Gene3D" id="1.50.40.10">
    <property type="entry name" value="Mitochondrial carrier domain"/>
    <property type="match status" value="2"/>
</dbReference>
<evidence type="ECO:0000256" key="7">
    <source>
        <dbReference type="ARBA" id="ARBA00022989"/>
    </source>
</evidence>
<feature type="coiled-coil region" evidence="11">
    <location>
        <begin position="79"/>
        <end position="144"/>
    </location>
</feature>
<keyword evidence="7" id="KW-1133">Transmembrane helix</keyword>
<evidence type="ECO:0000256" key="1">
    <source>
        <dbReference type="ARBA" id="ARBA00004448"/>
    </source>
</evidence>
<dbReference type="PANTHER" id="PTHR45760:SF2">
    <property type="entry name" value="FI19922P1-RELATED"/>
    <property type="match status" value="1"/>
</dbReference>
<evidence type="ECO:0000313" key="14">
    <source>
        <dbReference type="EMBL" id="CAK0839833.1"/>
    </source>
</evidence>
<dbReference type="InterPro" id="IPR018108">
    <property type="entry name" value="MCP_transmembrane"/>
</dbReference>
<dbReference type="SUPFAM" id="SSF103506">
    <property type="entry name" value="Mitochondrial carrier"/>
    <property type="match status" value="1"/>
</dbReference>
<feature type="compositionally biased region" description="Low complexity" evidence="12">
    <location>
        <begin position="797"/>
        <end position="810"/>
    </location>
</feature>
<evidence type="ECO:0000256" key="2">
    <source>
        <dbReference type="ARBA" id="ARBA00006375"/>
    </source>
</evidence>
<feature type="repeat" description="Solcar" evidence="10">
    <location>
        <begin position="551"/>
        <end position="636"/>
    </location>
</feature>
<evidence type="ECO:0000256" key="4">
    <source>
        <dbReference type="ARBA" id="ARBA00022692"/>
    </source>
</evidence>
<feature type="region of interest" description="Disordered" evidence="12">
    <location>
        <begin position="416"/>
        <end position="440"/>
    </location>
</feature>
<keyword evidence="15" id="KW-1185">Reference proteome</keyword>
<dbReference type="InterPro" id="IPR045315">
    <property type="entry name" value="Mtm1-like"/>
</dbReference>
<evidence type="ECO:0000256" key="8">
    <source>
        <dbReference type="ARBA" id="ARBA00023128"/>
    </source>
</evidence>
<evidence type="ECO:0000313" key="15">
    <source>
        <dbReference type="Proteomes" id="UP001189429"/>
    </source>
</evidence>
<evidence type="ECO:0000256" key="10">
    <source>
        <dbReference type="PROSITE-ProRule" id="PRU00282"/>
    </source>
</evidence>
<organism evidence="14 15">
    <name type="scientific">Prorocentrum cordatum</name>
    <dbReference type="NCBI Taxonomy" id="2364126"/>
    <lineage>
        <taxon>Eukaryota</taxon>
        <taxon>Sar</taxon>
        <taxon>Alveolata</taxon>
        <taxon>Dinophyceae</taxon>
        <taxon>Prorocentrales</taxon>
        <taxon>Prorocentraceae</taxon>
        <taxon>Prorocentrum</taxon>
    </lineage>
</organism>
<keyword evidence="5" id="KW-0677">Repeat</keyword>
<keyword evidence="8" id="KW-0496">Mitochondrion</keyword>
<evidence type="ECO:0000256" key="11">
    <source>
        <dbReference type="SAM" id="Coils"/>
    </source>
</evidence>
<proteinExistence type="inferred from homology"/>
<reference evidence="14" key="1">
    <citation type="submission" date="2023-10" db="EMBL/GenBank/DDBJ databases">
        <authorList>
            <person name="Chen Y."/>
            <person name="Shah S."/>
            <person name="Dougan E. K."/>
            <person name="Thang M."/>
            <person name="Chan C."/>
        </authorList>
    </citation>
    <scope>NUCLEOTIDE SEQUENCE [LARGE SCALE GENOMIC DNA]</scope>
</reference>
<accession>A0ABN9T5F6</accession>
<comment type="subcellular location">
    <subcellularLocation>
        <location evidence="1">Mitochondrion inner membrane</location>
        <topology evidence="1">Multi-pass membrane protein</topology>
    </subcellularLocation>
</comment>
<feature type="signal peptide" evidence="13">
    <location>
        <begin position="1"/>
        <end position="17"/>
    </location>
</feature>
<dbReference type="PANTHER" id="PTHR45760">
    <property type="entry name" value="FI19922P1-RELATED"/>
    <property type="match status" value="1"/>
</dbReference>
<protein>
    <recommendedName>
        <fullName evidence="16">Mitochondrial carrier protein</fullName>
    </recommendedName>
</protein>
<evidence type="ECO:0000256" key="12">
    <source>
        <dbReference type="SAM" id="MobiDB-lite"/>
    </source>
</evidence>
<evidence type="ECO:0000256" key="9">
    <source>
        <dbReference type="ARBA" id="ARBA00023136"/>
    </source>
</evidence>
<feature type="coiled-coil region" evidence="11">
    <location>
        <begin position="251"/>
        <end position="278"/>
    </location>
</feature>
<dbReference type="EMBL" id="CAUYUJ010014327">
    <property type="protein sequence ID" value="CAK0839833.1"/>
    <property type="molecule type" value="Genomic_DNA"/>
</dbReference>
<evidence type="ECO:0000256" key="5">
    <source>
        <dbReference type="ARBA" id="ARBA00022737"/>
    </source>
</evidence>
<comment type="caution">
    <text evidence="14">The sequence shown here is derived from an EMBL/GenBank/DDBJ whole genome shotgun (WGS) entry which is preliminary data.</text>
</comment>
<evidence type="ECO:0008006" key="16">
    <source>
        <dbReference type="Google" id="ProtNLM"/>
    </source>
</evidence>
<keyword evidence="13" id="KW-0732">Signal</keyword>